<feature type="transmembrane region" description="Helical" evidence="7">
    <location>
        <begin position="20"/>
        <end position="41"/>
    </location>
</feature>
<comment type="similarity">
    <text evidence="2">Belongs to the major facilitator superfamily.</text>
</comment>
<feature type="transmembrane region" description="Helical" evidence="7">
    <location>
        <begin position="375"/>
        <end position="393"/>
    </location>
</feature>
<dbReference type="PANTHER" id="PTHR12778">
    <property type="entry name" value="SOLUTE CARRIER FAMILY 33 ACETYL-COA TRANSPORTER -RELATED"/>
    <property type="match status" value="1"/>
</dbReference>
<dbReference type="InterPro" id="IPR011701">
    <property type="entry name" value="MFS"/>
</dbReference>
<evidence type="ECO:0000313" key="8">
    <source>
        <dbReference type="EMBL" id="QZD95711.1"/>
    </source>
</evidence>
<evidence type="ECO:0000256" key="6">
    <source>
        <dbReference type="ARBA" id="ARBA00023136"/>
    </source>
</evidence>
<accession>A0ABX9A364</accession>
<evidence type="ECO:0000256" key="7">
    <source>
        <dbReference type="SAM" id="Phobius"/>
    </source>
</evidence>
<keyword evidence="5 7" id="KW-1133">Transmembrane helix</keyword>
<keyword evidence="4 7" id="KW-0812">Transmembrane</keyword>
<dbReference type="PANTHER" id="PTHR12778:SF10">
    <property type="entry name" value="MAJOR FACILITATOR SUPERFAMILY DOMAIN-CONTAINING PROTEIN 3"/>
    <property type="match status" value="1"/>
</dbReference>
<name>A0ABX9A364_9SPHN</name>
<feature type="transmembrane region" description="Helical" evidence="7">
    <location>
        <begin position="181"/>
        <end position="199"/>
    </location>
</feature>
<sequence>MASAASGNSMILENNQRLRLFTLFILYVGQGMPIGLFWFAIPAWMAVNGAPAADVGSVAALTALPWSLKLVNGFIMDRYTFLPMGRRRAWILGAQIVMIAFLVIGALVDPAVTDVAILGGIGFAVNMATTFQDVAVDGLAVDIMTEDERARGSGMMFGGQAIGIAAATAICGFVIEDFGAPAAFLIVSALIFALCIYIASFRERSGERSLPWSTGQAHERNLAIQLDAWWPLLKATFNSMRRLVSLLWIPCLFGRGVLYGGFTGATPLIGANYAGWDTSEISSLTATAGLLAGVLCITLGGWLGDKFGAKRIGIMWIASGIALCAVMYLGVGYWSNSAVFMAFVYFWIPLDMLITVALLPISMRLCDPTVAATQFTIYMAVSNFGISFGAFMLGKTDALGGLPSIFIIVGTGLSVALALLLTVKYPRRPEYYEIQKRREILAAHKPA</sequence>
<keyword evidence="6 7" id="KW-0472">Membrane</keyword>
<evidence type="ECO:0000256" key="5">
    <source>
        <dbReference type="ARBA" id="ARBA00022989"/>
    </source>
</evidence>
<feature type="transmembrane region" description="Helical" evidence="7">
    <location>
        <begin position="89"/>
        <end position="109"/>
    </location>
</feature>
<dbReference type="Proteomes" id="UP000824321">
    <property type="component" value="Chromosome"/>
</dbReference>
<dbReference type="InterPro" id="IPR036259">
    <property type="entry name" value="MFS_trans_sf"/>
</dbReference>
<feature type="transmembrane region" description="Helical" evidence="7">
    <location>
        <begin position="157"/>
        <end position="175"/>
    </location>
</feature>
<dbReference type="Gene3D" id="1.20.1250.20">
    <property type="entry name" value="MFS general substrate transporter like domains"/>
    <property type="match status" value="2"/>
</dbReference>
<evidence type="ECO:0000313" key="9">
    <source>
        <dbReference type="Proteomes" id="UP000824321"/>
    </source>
</evidence>
<dbReference type="EMBL" id="CP081294">
    <property type="protein sequence ID" value="QZD95711.1"/>
    <property type="molecule type" value="Genomic_DNA"/>
</dbReference>
<dbReference type="RefSeq" id="WP_221431440.1">
    <property type="nucleotide sequence ID" value="NZ_CP081294.1"/>
</dbReference>
<dbReference type="Pfam" id="PF07690">
    <property type="entry name" value="MFS_1"/>
    <property type="match status" value="1"/>
</dbReference>
<feature type="transmembrane region" description="Helical" evidence="7">
    <location>
        <begin position="115"/>
        <end position="136"/>
    </location>
</feature>
<dbReference type="InterPro" id="IPR004752">
    <property type="entry name" value="AmpG_permease/AT-1"/>
</dbReference>
<feature type="transmembrane region" description="Helical" evidence="7">
    <location>
        <begin position="281"/>
        <end position="302"/>
    </location>
</feature>
<gene>
    <name evidence="8" type="ORF">K3136_03000</name>
</gene>
<feature type="transmembrane region" description="Helical" evidence="7">
    <location>
        <begin position="243"/>
        <end position="261"/>
    </location>
</feature>
<comment type="subcellular location">
    <subcellularLocation>
        <location evidence="1">Membrane</location>
        <topology evidence="1">Multi-pass membrane protein</topology>
    </subcellularLocation>
</comment>
<reference evidence="8 9" key="1">
    <citation type="submission" date="2021-08" db="EMBL/GenBank/DDBJ databases">
        <title>Comparative Genomics Analysis of the Genus Qipengyuania Reveals Extensive Genetic Diversity and Metabolic Versatility, Including the Description of Fifteen Novel Species.</title>
        <authorList>
            <person name="Liu Y."/>
        </authorList>
    </citation>
    <scope>NUCLEOTIDE SEQUENCE [LARGE SCALE GENOMIC DNA]</scope>
    <source>
        <strain evidence="8 9">1NDH1</strain>
    </source>
</reference>
<keyword evidence="3" id="KW-0813">Transport</keyword>
<evidence type="ECO:0000256" key="3">
    <source>
        <dbReference type="ARBA" id="ARBA00022448"/>
    </source>
</evidence>
<evidence type="ECO:0000256" key="4">
    <source>
        <dbReference type="ARBA" id="ARBA00022692"/>
    </source>
</evidence>
<organism evidence="8 9">
    <name type="scientific">Qipengyuania gelatinilytica</name>
    <dbReference type="NCBI Taxonomy" id="2867231"/>
    <lineage>
        <taxon>Bacteria</taxon>
        <taxon>Pseudomonadati</taxon>
        <taxon>Pseudomonadota</taxon>
        <taxon>Alphaproteobacteria</taxon>
        <taxon>Sphingomonadales</taxon>
        <taxon>Erythrobacteraceae</taxon>
        <taxon>Qipengyuania</taxon>
    </lineage>
</organism>
<evidence type="ECO:0000256" key="2">
    <source>
        <dbReference type="ARBA" id="ARBA00008335"/>
    </source>
</evidence>
<feature type="transmembrane region" description="Helical" evidence="7">
    <location>
        <begin position="47"/>
        <end position="68"/>
    </location>
</feature>
<keyword evidence="9" id="KW-1185">Reference proteome</keyword>
<evidence type="ECO:0000256" key="1">
    <source>
        <dbReference type="ARBA" id="ARBA00004141"/>
    </source>
</evidence>
<protein>
    <submittedName>
        <fullName evidence="8">MFS transporter</fullName>
    </submittedName>
</protein>
<feature type="transmembrane region" description="Helical" evidence="7">
    <location>
        <begin position="340"/>
        <end position="363"/>
    </location>
</feature>
<proteinExistence type="inferred from homology"/>
<feature type="transmembrane region" description="Helical" evidence="7">
    <location>
        <begin position="405"/>
        <end position="423"/>
    </location>
</feature>
<dbReference type="SUPFAM" id="SSF103473">
    <property type="entry name" value="MFS general substrate transporter"/>
    <property type="match status" value="1"/>
</dbReference>
<feature type="transmembrane region" description="Helical" evidence="7">
    <location>
        <begin position="314"/>
        <end position="334"/>
    </location>
</feature>